<evidence type="ECO:0000256" key="1">
    <source>
        <dbReference type="SAM" id="Coils"/>
    </source>
</evidence>
<evidence type="ECO:0000313" key="2">
    <source>
        <dbReference type="EMBL" id="CAH2317077.1"/>
    </source>
</evidence>
<evidence type="ECO:0000313" key="3">
    <source>
        <dbReference type="Proteomes" id="UP001295444"/>
    </source>
</evidence>
<name>A0AAD1WQC6_PELCU</name>
<keyword evidence="3" id="KW-1185">Reference proteome</keyword>
<protein>
    <submittedName>
        <fullName evidence="2">ZW10 interactor</fullName>
    </submittedName>
</protein>
<dbReference type="PANTHER" id="PTHR31504">
    <property type="entry name" value="ZW10 INTERACTOR ZWINT"/>
    <property type="match status" value="1"/>
</dbReference>
<proteinExistence type="predicted"/>
<reference evidence="2" key="1">
    <citation type="submission" date="2022-03" db="EMBL/GenBank/DDBJ databases">
        <authorList>
            <person name="Alioto T."/>
            <person name="Alioto T."/>
            <person name="Gomez Garrido J."/>
        </authorList>
    </citation>
    <scope>NUCLEOTIDE SEQUENCE</scope>
</reference>
<organism evidence="2 3">
    <name type="scientific">Pelobates cultripes</name>
    <name type="common">Western spadefoot toad</name>
    <dbReference type="NCBI Taxonomy" id="61616"/>
    <lineage>
        <taxon>Eukaryota</taxon>
        <taxon>Metazoa</taxon>
        <taxon>Chordata</taxon>
        <taxon>Craniata</taxon>
        <taxon>Vertebrata</taxon>
        <taxon>Euteleostomi</taxon>
        <taxon>Amphibia</taxon>
        <taxon>Batrachia</taxon>
        <taxon>Anura</taxon>
        <taxon>Pelobatoidea</taxon>
        <taxon>Pelobatidae</taxon>
        <taxon>Pelobates</taxon>
    </lineage>
</organism>
<feature type="coiled-coil region" evidence="1">
    <location>
        <begin position="95"/>
        <end position="122"/>
    </location>
</feature>
<accession>A0AAD1WQC6</accession>
<dbReference type="InterPro" id="IPR029092">
    <property type="entry name" value="Zwint-1"/>
</dbReference>
<dbReference type="GO" id="GO:0000776">
    <property type="term" value="C:kinetochore"/>
    <property type="evidence" value="ECO:0007669"/>
    <property type="project" value="InterPro"/>
</dbReference>
<keyword evidence="1" id="KW-0175">Coiled coil</keyword>
<gene>
    <name evidence="2" type="ORF">PECUL_23A014202</name>
</gene>
<sequence>MENSANRLLDSVIRASCLDQNHSEDGEISTKVLVDYSMERRRKQKMLCSQLQVLRFLLEFLEKADTASWEETSPEILKKELQVLQDLVVKKGKCLDLCQTRIHDLEEEIRRLEEFVDTWIQAVLWDSTFCSLLRTLQGVCLVSVGESELILDLVVDQMPETPTMRLNMCWTSQGSLHVKTDESVPVPPQELLTDSESYLLYVILEVQCWYHSQARVLRELGALPKRFAIDWHPAERTLGFLKGDTRYMLLIDPGYPVSGGVQLCVLKENQQESIPDTFKPPVKNPSLTDWLEYLQNAIM</sequence>
<dbReference type="PANTHER" id="PTHR31504:SF1">
    <property type="entry name" value="ZW10 INTERACTOR"/>
    <property type="match status" value="1"/>
</dbReference>
<dbReference type="EMBL" id="OW240920">
    <property type="protein sequence ID" value="CAH2317077.1"/>
    <property type="molecule type" value="Genomic_DNA"/>
</dbReference>
<dbReference type="Proteomes" id="UP001295444">
    <property type="component" value="Chromosome 09"/>
</dbReference>
<dbReference type="AlphaFoldDB" id="A0AAD1WQC6"/>
<dbReference type="Pfam" id="PF15556">
    <property type="entry name" value="Zwint"/>
    <property type="match status" value="1"/>
</dbReference>